<dbReference type="Gene3D" id="1.10.540.10">
    <property type="entry name" value="Acyl-CoA dehydrogenase/oxidase, N-terminal domain"/>
    <property type="match status" value="1"/>
</dbReference>
<dbReference type="GO" id="GO:0016627">
    <property type="term" value="F:oxidoreductase activity, acting on the CH-CH group of donors"/>
    <property type="evidence" value="ECO:0007669"/>
    <property type="project" value="InterPro"/>
</dbReference>
<dbReference type="InterPro" id="IPR037069">
    <property type="entry name" value="AcylCoA_DH/ox_N_sf"/>
</dbReference>
<gene>
    <name evidence="2" type="ORF">A4R43_21615</name>
</gene>
<protein>
    <recommendedName>
        <fullName evidence="4">Acyl-CoA dehydrogenase/oxidase N-terminal domain-containing protein</fullName>
    </recommendedName>
</protein>
<proteinExistence type="predicted"/>
<evidence type="ECO:0000313" key="3">
    <source>
        <dbReference type="Proteomes" id="UP000250434"/>
    </source>
</evidence>
<dbReference type="SUPFAM" id="SSF56645">
    <property type="entry name" value="Acyl-CoA dehydrogenase NM domain-like"/>
    <property type="match status" value="1"/>
</dbReference>
<feature type="region of interest" description="Disordered" evidence="1">
    <location>
        <begin position="143"/>
        <end position="163"/>
    </location>
</feature>
<sequence>MVLALESTGVLRIGIPSELGGYEFSPSQVVRTIEQLSYHDASVGWTVLAVQFVTGSTAGYLGTAVRADGGYRISGRWGFASGIPLATHIHTAAFCAETGEALVFTFPRNSRRSSTTGVCRGRSPSLPPDRGIYSVIAWGNTRPMAPSRAGPHAQSTPERSMIA</sequence>
<dbReference type="RefSeq" id="WP_205215063.1">
    <property type="nucleotide sequence ID" value="NZ_CP015163.1"/>
</dbReference>
<evidence type="ECO:0000256" key="1">
    <source>
        <dbReference type="SAM" id="MobiDB-lite"/>
    </source>
</evidence>
<reference evidence="2 3" key="1">
    <citation type="submission" date="2016-04" db="EMBL/GenBank/DDBJ databases">
        <title>Complete genome sequence and analysis of deep-sea sediment isolate, Amycolatopsis sp. WP1.</title>
        <authorList>
            <person name="Wang H."/>
            <person name="Chen S."/>
            <person name="Wu Q."/>
        </authorList>
    </citation>
    <scope>NUCLEOTIDE SEQUENCE [LARGE SCALE GENOMIC DNA]</scope>
    <source>
        <strain evidence="2 3">WP1</strain>
    </source>
</reference>
<dbReference type="KEGG" id="aab:A4R43_21615"/>
<accession>A0A344L9Q2</accession>
<name>A0A344L9Q2_9PSEU</name>
<dbReference type="InterPro" id="IPR009100">
    <property type="entry name" value="AcylCoA_DH/oxidase_NM_dom_sf"/>
</dbReference>
<keyword evidence="3" id="KW-1185">Reference proteome</keyword>
<dbReference type="GO" id="GO:0050660">
    <property type="term" value="F:flavin adenine dinucleotide binding"/>
    <property type="evidence" value="ECO:0007669"/>
    <property type="project" value="InterPro"/>
</dbReference>
<feature type="compositionally biased region" description="Polar residues" evidence="1">
    <location>
        <begin position="153"/>
        <end position="163"/>
    </location>
</feature>
<evidence type="ECO:0000313" key="2">
    <source>
        <dbReference type="EMBL" id="AXB44776.1"/>
    </source>
</evidence>
<dbReference type="AlphaFoldDB" id="A0A344L9Q2"/>
<dbReference type="EMBL" id="CP015163">
    <property type="protein sequence ID" value="AXB44776.1"/>
    <property type="molecule type" value="Genomic_DNA"/>
</dbReference>
<evidence type="ECO:0008006" key="4">
    <source>
        <dbReference type="Google" id="ProtNLM"/>
    </source>
</evidence>
<organism evidence="2 3">
    <name type="scientific">Amycolatopsis albispora</name>
    <dbReference type="NCBI Taxonomy" id="1804986"/>
    <lineage>
        <taxon>Bacteria</taxon>
        <taxon>Bacillati</taxon>
        <taxon>Actinomycetota</taxon>
        <taxon>Actinomycetes</taxon>
        <taxon>Pseudonocardiales</taxon>
        <taxon>Pseudonocardiaceae</taxon>
        <taxon>Amycolatopsis</taxon>
    </lineage>
</organism>
<dbReference type="Proteomes" id="UP000250434">
    <property type="component" value="Chromosome"/>
</dbReference>